<name>A0A0D2GCF0_9EURO</name>
<dbReference type="STRING" id="1442368.A0A0D2GCF0"/>
<dbReference type="InterPro" id="IPR013708">
    <property type="entry name" value="Shikimate_DH-bd_N"/>
</dbReference>
<dbReference type="CDD" id="cd01065">
    <property type="entry name" value="NAD_bind_Shikimate_DH"/>
    <property type="match status" value="1"/>
</dbReference>
<dbReference type="Proteomes" id="UP000053029">
    <property type="component" value="Unassembled WGS sequence"/>
</dbReference>
<evidence type="ECO:0000259" key="1">
    <source>
        <dbReference type="Pfam" id="PF08501"/>
    </source>
</evidence>
<sequence>MGNTSTQRSRLFIAGGLGGGSIAPRAHDFIAGCLKRRWKMTFLEASALQEVLDAFHASDFAGGIVTMPYKKTIIPCLDHVDDLVDQLSACNHVSVADDGTLRGTNTDWVGIKKALLGSEPATSAVQGLKGMVIGAGGASRAAIYALMDLGCEDVYVINRDAGEIEELLEDVNHYKTPTRPSIVHVRTAEQASTLPCPQWIVSTVPDFEPRTSGEIQARAVYVQFLTKERPPHACMLDMCYHPLQTRNLHLAKEHGWPIVDGVQVVGHQLKEQWRPWTGEEISKQQEEIAWRILRESANSDPTVTPTSV</sequence>
<evidence type="ECO:0000313" key="2">
    <source>
        <dbReference type="EMBL" id="KIW76410.1"/>
    </source>
</evidence>
<dbReference type="EMBL" id="KN846975">
    <property type="protein sequence ID" value="KIW76410.1"/>
    <property type="molecule type" value="Genomic_DNA"/>
</dbReference>
<dbReference type="PANTHER" id="PTHR21089">
    <property type="entry name" value="SHIKIMATE DEHYDROGENASE"/>
    <property type="match status" value="1"/>
</dbReference>
<dbReference type="OrthoDB" id="204377at2759"/>
<dbReference type="Gene3D" id="3.40.50.10860">
    <property type="entry name" value="Leucine Dehydrogenase, chain A, domain 1"/>
    <property type="match status" value="1"/>
</dbReference>
<dbReference type="GO" id="GO:0009423">
    <property type="term" value="P:chorismate biosynthetic process"/>
    <property type="evidence" value="ECO:0007669"/>
    <property type="project" value="TreeGrafter"/>
</dbReference>
<reference evidence="2 3" key="1">
    <citation type="submission" date="2015-01" db="EMBL/GenBank/DDBJ databases">
        <title>The Genome Sequence of Fonsecaea pedrosoi CBS 271.37.</title>
        <authorList>
            <consortium name="The Broad Institute Genomics Platform"/>
            <person name="Cuomo C."/>
            <person name="de Hoog S."/>
            <person name="Gorbushina A."/>
            <person name="Stielow B."/>
            <person name="Teixiera M."/>
            <person name="Abouelleil A."/>
            <person name="Chapman S.B."/>
            <person name="Priest M."/>
            <person name="Young S.K."/>
            <person name="Wortman J."/>
            <person name="Nusbaum C."/>
            <person name="Birren B."/>
        </authorList>
    </citation>
    <scope>NUCLEOTIDE SEQUENCE [LARGE SCALE GENOMIC DNA]</scope>
    <source>
        <strain evidence="2 3">CBS 271.37</strain>
    </source>
</reference>
<dbReference type="GO" id="GO:0019632">
    <property type="term" value="P:shikimate metabolic process"/>
    <property type="evidence" value="ECO:0007669"/>
    <property type="project" value="TreeGrafter"/>
</dbReference>
<dbReference type="RefSeq" id="XP_013280218.1">
    <property type="nucleotide sequence ID" value="XM_013424764.1"/>
</dbReference>
<evidence type="ECO:0000313" key="3">
    <source>
        <dbReference type="Proteomes" id="UP000053029"/>
    </source>
</evidence>
<dbReference type="HOGENOM" id="CLU_044063_1_0_1"/>
<dbReference type="Pfam" id="PF08501">
    <property type="entry name" value="Shikimate_dh_N"/>
    <property type="match status" value="1"/>
</dbReference>
<dbReference type="PANTHER" id="PTHR21089:SF26">
    <property type="entry name" value="AROM POLYPEPTIDE, PUTATIVE-RELATED"/>
    <property type="match status" value="1"/>
</dbReference>
<dbReference type="InterPro" id="IPR036291">
    <property type="entry name" value="NAD(P)-bd_dom_sf"/>
</dbReference>
<protein>
    <recommendedName>
        <fullName evidence="1">Shikimate dehydrogenase substrate binding N-terminal domain-containing protein</fullName>
    </recommendedName>
</protein>
<organism evidence="2 3">
    <name type="scientific">Fonsecaea pedrosoi CBS 271.37</name>
    <dbReference type="NCBI Taxonomy" id="1442368"/>
    <lineage>
        <taxon>Eukaryota</taxon>
        <taxon>Fungi</taxon>
        <taxon>Dikarya</taxon>
        <taxon>Ascomycota</taxon>
        <taxon>Pezizomycotina</taxon>
        <taxon>Eurotiomycetes</taxon>
        <taxon>Chaetothyriomycetidae</taxon>
        <taxon>Chaetothyriales</taxon>
        <taxon>Herpotrichiellaceae</taxon>
        <taxon>Fonsecaea</taxon>
    </lineage>
</organism>
<dbReference type="SUPFAM" id="SSF51735">
    <property type="entry name" value="NAD(P)-binding Rossmann-fold domains"/>
    <property type="match status" value="1"/>
</dbReference>
<dbReference type="InterPro" id="IPR046346">
    <property type="entry name" value="Aminoacid_DH-like_N_sf"/>
</dbReference>
<keyword evidence="3" id="KW-1185">Reference proteome</keyword>
<accession>A0A0D2GCF0</accession>
<dbReference type="InterPro" id="IPR022893">
    <property type="entry name" value="Shikimate_DH_fam"/>
</dbReference>
<gene>
    <name evidence="2" type="ORF">Z517_11156</name>
</gene>
<dbReference type="GO" id="GO:0004764">
    <property type="term" value="F:shikimate 3-dehydrogenase (NADP+) activity"/>
    <property type="evidence" value="ECO:0007669"/>
    <property type="project" value="InterPro"/>
</dbReference>
<proteinExistence type="predicted"/>
<dbReference type="GeneID" id="25310646"/>
<feature type="domain" description="Shikimate dehydrogenase substrate binding N-terminal" evidence="1">
    <location>
        <begin position="21"/>
        <end position="93"/>
    </location>
</feature>
<dbReference type="SUPFAM" id="SSF53223">
    <property type="entry name" value="Aminoacid dehydrogenase-like, N-terminal domain"/>
    <property type="match status" value="1"/>
</dbReference>
<dbReference type="Gene3D" id="3.40.50.720">
    <property type="entry name" value="NAD(P)-binding Rossmann-like Domain"/>
    <property type="match status" value="1"/>
</dbReference>
<dbReference type="AlphaFoldDB" id="A0A0D2GCF0"/>
<dbReference type="VEuPathDB" id="FungiDB:Z517_11156"/>